<dbReference type="Proteomes" id="UP000503448">
    <property type="component" value="Segment"/>
</dbReference>
<sequence>MNNDSYKERIDAARKSNLTRQLNDRQIGGAFNKVSAALATDRLYCVVIKDSNTLKSRLNNDSRKCPYLYEAEAIDFTKTLHRTRDSIKRCVMCTRALHPLLNVKNLTCPFCLPK</sequence>
<accession>A0A346TPY7</accession>
<evidence type="ECO:0000313" key="1">
    <source>
        <dbReference type="EMBL" id="AXU41647.1"/>
    </source>
</evidence>
<dbReference type="EMBL" id="MH320559">
    <property type="protein sequence ID" value="AXU41647.1"/>
    <property type="molecule type" value="Genomic_DNA"/>
</dbReference>
<organism evidence="1 2">
    <name type="scientific">Spodoptera eridania nucleopolyhedrovirus</name>
    <dbReference type="NCBI Taxonomy" id="2315721"/>
    <lineage>
        <taxon>Viruses</taxon>
        <taxon>Viruses incertae sedis</taxon>
        <taxon>Naldaviricetes</taxon>
        <taxon>Lefavirales</taxon>
        <taxon>Baculoviridae</taxon>
        <taxon>Alphabaculovirus</taxon>
        <taxon>Alphabaculovirus speridaniae</taxon>
    </lineage>
</organism>
<evidence type="ECO:0000313" key="2">
    <source>
        <dbReference type="Proteomes" id="UP000503448"/>
    </source>
</evidence>
<dbReference type="RefSeq" id="YP_010087049.1">
    <property type="nucleotide sequence ID" value="NC_055502.1"/>
</dbReference>
<proteinExistence type="predicted"/>
<keyword evidence="2" id="KW-1185">Reference proteome</keyword>
<dbReference type="KEGG" id="vg:65102296"/>
<name>A0A346TPY7_9ABAC</name>
<dbReference type="GeneID" id="65102296"/>
<protein>
    <submittedName>
        <fullName evidence="1">ORF48</fullName>
    </submittedName>
</protein>
<reference evidence="1 2" key="1">
    <citation type="submission" date="2018-05" db="EMBL/GenBank/DDBJ databases">
        <title>The complete genome sequence of an alphabaculovirus isolated from the southern armyworm, Spodoptera eridania.</title>
        <authorList>
            <person name="Harrison R.L."/>
            <person name="Rowley D.L."/>
        </authorList>
    </citation>
    <scope>NUCLEOTIDE SEQUENCE [LARGE SCALE GENOMIC DNA]</scope>
    <source>
        <strain evidence="1">251</strain>
    </source>
</reference>